<sequence>MSPPGLRPALKLYSASNDDAEWLPYEKKKKYTNAFIFQNTRILLGYKKRGFGKDLYNGFGGKVEASETPLQAAKRELEEEAGIQAPLKHAGELLFILEGDPVAFHIDVFRADSYSGVITETEEMRPKWFRVEDSPVGEGNECPPIPFSEMWEDDVYWFPLLFQGRHFAGRADFIHNGEKFVLRRWWFGTDDEE</sequence>
<evidence type="ECO:0000256" key="17">
    <source>
        <dbReference type="ARBA" id="ARBA00030682"/>
    </source>
</evidence>
<comment type="similarity">
    <text evidence="3">Belongs to the Nudix hydrolase family.</text>
</comment>
<evidence type="ECO:0000313" key="25">
    <source>
        <dbReference type="EMBL" id="KIL62272.1"/>
    </source>
</evidence>
<dbReference type="GO" id="GO:0005634">
    <property type="term" value="C:nucleus"/>
    <property type="evidence" value="ECO:0007669"/>
    <property type="project" value="UniProtKB-SubCell"/>
</dbReference>
<dbReference type="PANTHER" id="PTHR43758:SF2">
    <property type="entry name" value="OXIDIZED PURINE NUCLEOSIDE TRIPHOSPHATE HYDROLASE"/>
    <property type="match status" value="1"/>
</dbReference>
<comment type="catalytic activity">
    <reaction evidence="21">
        <text>O(6)-methyl-dGTP + H2O = O(6)-methyl-dGMP + diphosphate + H(+)</text>
        <dbReference type="Rhea" id="RHEA:67600"/>
        <dbReference type="ChEBI" id="CHEBI:15377"/>
        <dbReference type="ChEBI" id="CHEBI:15378"/>
        <dbReference type="ChEBI" id="CHEBI:33019"/>
        <dbReference type="ChEBI" id="CHEBI:169974"/>
        <dbReference type="ChEBI" id="CHEBI:169975"/>
    </reaction>
    <physiologicalReaction direction="left-to-right" evidence="21">
        <dbReference type="Rhea" id="RHEA:67601"/>
    </physiologicalReaction>
</comment>
<dbReference type="OrthoDB" id="447842at2759"/>
<evidence type="ECO:0000256" key="12">
    <source>
        <dbReference type="ARBA" id="ARBA00024596"/>
    </source>
</evidence>
<keyword evidence="7" id="KW-0460">Magnesium</keyword>
<dbReference type="PRINTS" id="PR01403">
    <property type="entry name" value="8OXTPHPHTASE"/>
</dbReference>
<evidence type="ECO:0000313" key="26">
    <source>
        <dbReference type="Proteomes" id="UP000054549"/>
    </source>
</evidence>
<dbReference type="PANTHER" id="PTHR43758">
    <property type="entry name" value="7,8-DIHYDRO-8-OXOGUANINE TRIPHOSPHATASE"/>
    <property type="match status" value="1"/>
</dbReference>
<dbReference type="AlphaFoldDB" id="A0A0C2WL36"/>
<keyword evidence="26" id="KW-1185">Reference proteome</keyword>
<dbReference type="GO" id="GO:0008828">
    <property type="term" value="F:dATP diphosphatase activity"/>
    <property type="evidence" value="ECO:0007669"/>
    <property type="project" value="UniProtKB-EC"/>
</dbReference>
<evidence type="ECO:0000256" key="7">
    <source>
        <dbReference type="ARBA" id="ARBA00022842"/>
    </source>
</evidence>
<comment type="catalytic activity">
    <reaction evidence="22">
        <text>N(6)-methyl-dATP + H2O = N(6)-methyl-dAMP + diphosphate + H(+)</text>
        <dbReference type="Rhea" id="RHEA:67604"/>
        <dbReference type="ChEBI" id="CHEBI:15377"/>
        <dbReference type="ChEBI" id="CHEBI:15378"/>
        <dbReference type="ChEBI" id="CHEBI:33019"/>
        <dbReference type="ChEBI" id="CHEBI:169976"/>
        <dbReference type="ChEBI" id="CHEBI:172872"/>
    </reaction>
    <physiologicalReaction direction="left-to-right" evidence="22">
        <dbReference type="Rhea" id="RHEA:67605"/>
    </physiologicalReaction>
</comment>
<comment type="catalytic activity">
    <reaction evidence="10">
        <text>2-oxo-dATP + H2O = 2-oxo-dAMP + diphosphate + H(+)</text>
        <dbReference type="Rhea" id="RHEA:31583"/>
        <dbReference type="ChEBI" id="CHEBI:15377"/>
        <dbReference type="ChEBI" id="CHEBI:15378"/>
        <dbReference type="ChEBI" id="CHEBI:33019"/>
        <dbReference type="ChEBI" id="CHEBI:63212"/>
        <dbReference type="ChEBI" id="CHEBI:77897"/>
        <dbReference type="EC" id="3.6.1.56"/>
    </reaction>
    <physiologicalReaction direction="left-to-right" evidence="10">
        <dbReference type="Rhea" id="RHEA:31584"/>
    </physiologicalReaction>
</comment>
<dbReference type="GO" id="GO:0005737">
    <property type="term" value="C:cytoplasm"/>
    <property type="evidence" value="ECO:0007669"/>
    <property type="project" value="TreeGrafter"/>
</dbReference>
<evidence type="ECO:0000256" key="5">
    <source>
        <dbReference type="ARBA" id="ARBA00022723"/>
    </source>
</evidence>
<gene>
    <name evidence="25" type="ORF">M378DRAFT_165974</name>
</gene>
<dbReference type="SUPFAM" id="SSF55811">
    <property type="entry name" value="Nudix"/>
    <property type="match status" value="1"/>
</dbReference>
<evidence type="ECO:0000256" key="2">
    <source>
        <dbReference type="ARBA" id="ARBA00004123"/>
    </source>
</evidence>
<evidence type="ECO:0000256" key="18">
    <source>
        <dbReference type="ARBA" id="ARBA00031927"/>
    </source>
</evidence>
<dbReference type="Pfam" id="PF00293">
    <property type="entry name" value="NUDIX"/>
    <property type="match status" value="1"/>
</dbReference>
<dbReference type="PROSITE" id="PS00893">
    <property type="entry name" value="NUDIX_BOX"/>
    <property type="match status" value="1"/>
</dbReference>
<protein>
    <recommendedName>
        <fullName evidence="14">Oxidized purine nucleoside triphosphate hydrolase</fullName>
        <ecNumber evidence="13">3.6.1.56</ecNumber>
    </recommendedName>
    <alternativeName>
        <fullName evidence="18">2-hydroxy-dATP diphosphatase</fullName>
    </alternativeName>
    <alternativeName>
        <fullName evidence="17">7,8-dihydro-8-oxoguanine triphosphatase</fullName>
    </alternativeName>
    <alternativeName>
        <fullName evidence="16">8-oxo-dGTPase</fullName>
    </alternativeName>
    <alternativeName>
        <fullName evidence="19">Methylated purine nucleoside triphosphate hydrolase</fullName>
    </alternativeName>
    <alternativeName>
        <fullName evidence="15">Nucleoside diphosphate-linked moiety X motif 1</fullName>
    </alternativeName>
</protein>
<evidence type="ECO:0000256" key="11">
    <source>
        <dbReference type="ARBA" id="ARBA00024486"/>
    </source>
</evidence>
<dbReference type="InterPro" id="IPR003563">
    <property type="entry name" value="8ODP"/>
</dbReference>
<dbReference type="InParanoid" id="A0A0C2WL36"/>
<dbReference type="EC" id="3.6.1.56" evidence="13"/>
<comment type="subunit">
    <text evidence="4">Monomer.</text>
</comment>
<evidence type="ECO:0000256" key="15">
    <source>
        <dbReference type="ARBA" id="ARBA00029673"/>
    </source>
</evidence>
<evidence type="ECO:0000256" key="6">
    <source>
        <dbReference type="ARBA" id="ARBA00022801"/>
    </source>
</evidence>
<dbReference type="InterPro" id="IPR015797">
    <property type="entry name" value="NUDIX_hydrolase-like_dom_sf"/>
</dbReference>
<evidence type="ECO:0000256" key="10">
    <source>
        <dbReference type="ARBA" id="ARBA00024459"/>
    </source>
</evidence>
<keyword evidence="5" id="KW-0479">Metal-binding</keyword>
<dbReference type="PROSITE" id="PS51462">
    <property type="entry name" value="NUDIX"/>
    <property type="match status" value="1"/>
</dbReference>
<evidence type="ECO:0000256" key="23">
    <source>
        <dbReference type="ARBA" id="ARBA00053094"/>
    </source>
</evidence>
<dbReference type="GO" id="GO:0008413">
    <property type="term" value="F:8-oxo-7,8-dihydroguanosine triphosphate pyrophosphatase activity"/>
    <property type="evidence" value="ECO:0007669"/>
    <property type="project" value="InterPro"/>
</dbReference>
<evidence type="ECO:0000256" key="13">
    <source>
        <dbReference type="ARBA" id="ARBA00026103"/>
    </source>
</evidence>
<proteinExistence type="inferred from homology"/>
<dbReference type="GO" id="GO:0046872">
    <property type="term" value="F:metal ion binding"/>
    <property type="evidence" value="ECO:0007669"/>
    <property type="project" value="UniProtKB-KW"/>
</dbReference>
<reference evidence="25 26" key="1">
    <citation type="submission" date="2014-04" db="EMBL/GenBank/DDBJ databases">
        <title>Evolutionary Origins and Diversification of the Mycorrhizal Mutualists.</title>
        <authorList>
            <consortium name="DOE Joint Genome Institute"/>
            <consortium name="Mycorrhizal Genomics Consortium"/>
            <person name="Kohler A."/>
            <person name="Kuo A."/>
            <person name="Nagy L.G."/>
            <person name="Floudas D."/>
            <person name="Copeland A."/>
            <person name="Barry K.W."/>
            <person name="Cichocki N."/>
            <person name="Veneault-Fourrey C."/>
            <person name="LaButti K."/>
            <person name="Lindquist E.A."/>
            <person name="Lipzen A."/>
            <person name="Lundell T."/>
            <person name="Morin E."/>
            <person name="Murat C."/>
            <person name="Riley R."/>
            <person name="Ohm R."/>
            <person name="Sun H."/>
            <person name="Tunlid A."/>
            <person name="Henrissat B."/>
            <person name="Grigoriev I.V."/>
            <person name="Hibbett D.S."/>
            <person name="Martin F."/>
        </authorList>
    </citation>
    <scope>NUCLEOTIDE SEQUENCE [LARGE SCALE GENOMIC DNA]</scope>
    <source>
        <strain evidence="25 26">Koide BX008</strain>
    </source>
</reference>
<accession>A0A0C2WL36</accession>
<comment type="function">
    <text evidence="23">Oxidized purine nucleoside triphosphate hydrolase which is a prominent sanitizer of the oxidized nucleotide pool. Catalyzes the hydrolysis of 2-oxo-dATP (2-hydroxy-dATP) into 2-oxo-dAMP. Also has a significant hydrolase activity toward 2-oxo-ATP, 8-oxo-dGTP and 8-oxo-dATP. Through the hydrolysis of oxidized purine nucleoside triphosphates, prevents their incorporation into DNA and the subsequent transversions A:T to C:G and G:C to T:A. Also catalyzes the hydrolysis of methylated purine nucleoside triphosphate preventing their integration into DNA. Through this antimutagenic activity protects cells from oxidative stress.</text>
</comment>
<evidence type="ECO:0000256" key="21">
    <source>
        <dbReference type="ARBA" id="ARBA00048894"/>
    </source>
</evidence>
<evidence type="ECO:0000256" key="4">
    <source>
        <dbReference type="ARBA" id="ARBA00011245"/>
    </source>
</evidence>
<comment type="catalytic activity">
    <reaction evidence="9">
        <text>8-oxo-dATP + H2O = 8-oxo-dAMP + diphosphate + H(+)</text>
        <dbReference type="Rhea" id="RHEA:65396"/>
        <dbReference type="ChEBI" id="CHEBI:15377"/>
        <dbReference type="ChEBI" id="CHEBI:15378"/>
        <dbReference type="ChEBI" id="CHEBI:33019"/>
        <dbReference type="ChEBI" id="CHEBI:71361"/>
        <dbReference type="ChEBI" id="CHEBI:172871"/>
    </reaction>
    <physiologicalReaction direction="left-to-right" evidence="9">
        <dbReference type="Rhea" id="RHEA:65397"/>
    </physiologicalReaction>
</comment>
<keyword evidence="8" id="KW-0539">Nucleus</keyword>
<evidence type="ECO:0000256" key="1">
    <source>
        <dbReference type="ARBA" id="ARBA00001946"/>
    </source>
</evidence>
<comment type="catalytic activity">
    <reaction evidence="12">
        <text>2-oxo-ATP + H2O = 2-oxo-AMP + diphosphate + H(+)</text>
        <dbReference type="Rhea" id="RHEA:67392"/>
        <dbReference type="ChEBI" id="CHEBI:15377"/>
        <dbReference type="ChEBI" id="CHEBI:15378"/>
        <dbReference type="ChEBI" id="CHEBI:33019"/>
        <dbReference type="ChEBI" id="CHEBI:71395"/>
        <dbReference type="ChEBI" id="CHEBI:172878"/>
    </reaction>
    <physiologicalReaction direction="left-to-right" evidence="12">
        <dbReference type="Rhea" id="RHEA:67393"/>
    </physiologicalReaction>
</comment>
<dbReference type="STRING" id="946122.A0A0C2WL36"/>
<evidence type="ECO:0000256" key="14">
    <source>
        <dbReference type="ARBA" id="ARBA00026218"/>
    </source>
</evidence>
<evidence type="ECO:0000256" key="20">
    <source>
        <dbReference type="ARBA" id="ARBA00048002"/>
    </source>
</evidence>
<evidence type="ECO:0000256" key="22">
    <source>
        <dbReference type="ARBA" id="ARBA00049032"/>
    </source>
</evidence>
<dbReference type="Proteomes" id="UP000054549">
    <property type="component" value="Unassembled WGS sequence"/>
</dbReference>
<dbReference type="InterPro" id="IPR020084">
    <property type="entry name" value="NUDIX_hydrolase_CS"/>
</dbReference>
<name>A0A0C2WL36_AMAMK</name>
<dbReference type="InterPro" id="IPR000086">
    <property type="entry name" value="NUDIX_hydrolase_dom"/>
</dbReference>
<evidence type="ECO:0000256" key="3">
    <source>
        <dbReference type="ARBA" id="ARBA00005582"/>
    </source>
</evidence>
<comment type="catalytic activity">
    <reaction evidence="20">
        <text>N(6)-methyl-ATP + H2O = N(6)-methyl-AMP + diphosphate + H(+)</text>
        <dbReference type="Rhea" id="RHEA:67608"/>
        <dbReference type="ChEBI" id="CHEBI:15377"/>
        <dbReference type="ChEBI" id="CHEBI:15378"/>
        <dbReference type="ChEBI" id="CHEBI:33019"/>
        <dbReference type="ChEBI" id="CHEBI:144842"/>
        <dbReference type="ChEBI" id="CHEBI:172873"/>
    </reaction>
    <physiologicalReaction direction="left-to-right" evidence="20">
        <dbReference type="Rhea" id="RHEA:67609"/>
    </physiologicalReaction>
</comment>
<feature type="domain" description="Nudix hydrolase" evidence="24">
    <location>
        <begin position="27"/>
        <end position="187"/>
    </location>
</feature>
<comment type="cofactor">
    <cofactor evidence="1">
        <name>Mg(2+)</name>
        <dbReference type="ChEBI" id="CHEBI:18420"/>
    </cofactor>
</comment>
<evidence type="ECO:0000256" key="8">
    <source>
        <dbReference type="ARBA" id="ARBA00023242"/>
    </source>
</evidence>
<evidence type="ECO:0000256" key="19">
    <source>
        <dbReference type="ARBA" id="ARBA00032071"/>
    </source>
</evidence>
<evidence type="ECO:0000259" key="24">
    <source>
        <dbReference type="PROSITE" id="PS51462"/>
    </source>
</evidence>
<dbReference type="Gene3D" id="3.90.79.10">
    <property type="entry name" value="Nucleoside Triphosphate Pyrophosphohydrolase"/>
    <property type="match status" value="1"/>
</dbReference>
<dbReference type="GO" id="GO:0042262">
    <property type="term" value="P:DNA protection"/>
    <property type="evidence" value="ECO:0007669"/>
    <property type="project" value="InterPro"/>
</dbReference>
<dbReference type="EMBL" id="KN818273">
    <property type="protein sequence ID" value="KIL62272.1"/>
    <property type="molecule type" value="Genomic_DNA"/>
</dbReference>
<evidence type="ECO:0000256" key="9">
    <source>
        <dbReference type="ARBA" id="ARBA00024448"/>
    </source>
</evidence>
<dbReference type="HOGENOM" id="CLU_037162_11_0_1"/>
<dbReference type="CDD" id="cd03427">
    <property type="entry name" value="NUDIX_MTH1_Nudt1"/>
    <property type="match status" value="1"/>
</dbReference>
<keyword evidence="6" id="KW-0378">Hydrolase</keyword>
<comment type="catalytic activity">
    <reaction evidence="11">
        <text>8-oxo-dGTP + H2O = 8-oxo-dGMP + diphosphate + H(+)</text>
        <dbReference type="Rhea" id="RHEA:31575"/>
        <dbReference type="ChEBI" id="CHEBI:15377"/>
        <dbReference type="ChEBI" id="CHEBI:15378"/>
        <dbReference type="ChEBI" id="CHEBI:33019"/>
        <dbReference type="ChEBI" id="CHEBI:63224"/>
        <dbReference type="ChEBI" id="CHEBI:77896"/>
    </reaction>
    <physiologicalReaction direction="left-to-right" evidence="11">
        <dbReference type="Rhea" id="RHEA:31576"/>
    </physiologicalReaction>
</comment>
<organism evidence="25 26">
    <name type="scientific">Amanita muscaria (strain Koide BX008)</name>
    <dbReference type="NCBI Taxonomy" id="946122"/>
    <lineage>
        <taxon>Eukaryota</taxon>
        <taxon>Fungi</taxon>
        <taxon>Dikarya</taxon>
        <taxon>Basidiomycota</taxon>
        <taxon>Agaricomycotina</taxon>
        <taxon>Agaricomycetes</taxon>
        <taxon>Agaricomycetidae</taxon>
        <taxon>Agaricales</taxon>
        <taxon>Pluteineae</taxon>
        <taxon>Amanitaceae</taxon>
        <taxon>Amanita</taxon>
    </lineage>
</organism>
<evidence type="ECO:0000256" key="16">
    <source>
        <dbReference type="ARBA" id="ARBA00030634"/>
    </source>
</evidence>
<comment type="subcellular location">
    <subcellularLocation>
        <location evidence="2">Nucleus</location>
    </subcellularLocation>
</comment>